<dbReference type="SMART" id="SM00100">
    <property type="entry name" value="cNMP"/>
    <property type="match status" value="1"/>
</dbReference>
<comment type="caution">
    <text evidence="5">The sequence shown here is derived from an EMBL/GenBank/DDBJ whole genome shotgun (WGS) entry which is preliminary data.</text>
</comment>
<sequence length="256" mass="27690">MLASDVSSVHPLAARLGALIQLSDGERTALAALPTRMISVSAGQVILRAGVPSSTWLLVLKGIASTSKDLEGGKRQIMAFHLPGDMPVLMSTPDRELDIDLVAVSACSLASMDTVELVEACRSIPRIGELLWECALTMTSIQREWIVNVGHRTAVGRLAHLLCELVTRLEAVGLVQDKACDFPLTQVHLSQATGLTRIHVNRVCQELRKRGLLTLEAGRLILHDWEGLAQLGQFDPTYLHLPATRGTLAWIGDAVA</sequence>
<evidence type="ECO:0000256" key="2">
    <source>
        <dbReference type="ARBA" id="ARBA00023125"/>
    </source>
</evidence>
<dbReference type="AlphaFoldDB" id="A0A5C4N885"/>
<evidence type="ECO:0000259" key="4">
    <source>
        <dbReference type="PROSITE" id="PS51063"/>
    </source>
</evidence>
<dbReference type="GO" id="GO:0003677">
    <property type="term" value="F:DNA binding"/>
    <property type="evidence" value="ECO:0007669"/>
    <property type="project" value="UniProtKB-KW"/>
</dbReference>
<name>A0A5C4N885_9RHOB</name>
<dbReference type="Gene3D" id="1.10.10.10">
    <property type="entry name" value="Winged helix-like DNA-binding domain superfamily/Winged helix DNA-binding domain"/>
    <property type="match status" value="1"/>
</dbReference>
<dbReference type="Proteomes" id="UP000305709">
    <property type="component" value="Unassembled WGS sequence"/>
</dbReference>
<keyword evidence="1" id="KW-0805">Transcription regulation</keyword>
<dbReference type="Pfam" id="PF13545">
    <property type="entry name" value="HTH_Crp_2"/>
    <property type="match status" value="1"/>
</dbReference>
<protein>
    <submittedName>
        <fullName evidence="5">Crp/Fnr family transcriptional regulator</fullName>
    </submittedName>
</protein>
<keyword evidence="3" id="KW-0804">Transcription</keyword>
<dbReference type="InterPro" id="IPR000595">
    <property type="entry name" value="cNMP-bd_dom"/>
</dbReference>
<gene>
    <name evidence="5" type="ORF">FHG71_21875</name>
</gene>
<dbReference type="PROSITE" id="PS51063">
    <property type="entry name" value="HTH_CRP_2"/>
    <property type="match status" value="1"/>
</dbReference>
<dbReference type="InterPro" id="IPR014710">
    <property type="entry name" value="RmlC-like_jellyroll"/>
</dbReference>
<keyword evidence="6" id="KW-1185">Reference proteome</keyword>
<dbReference type="CDD" id="cd00038">
    <property type="entry name" value="CAP_ED"/>
    <property type="match status" value="1"/>
</dbReference>
<proteinExistence type="predicted"/>
<dbReference type="InterPro" id="IPR036388">
    <property type="entry name" value="WH-like_DNA-bd_sf"/>
</dbReference>
<dbReference type="SUPFAM" id="SSF51206">
    <property type="entry name" value="cAMP-binding domain-like"/>
    <property type="match status" value="1"/>
</dbReference>
<organism evidence="5 6">
    <name type="scientific">Rubellimicrobium roseum</name>
    <dbReference type="NCBI Taxonomy" id="687525"/>
    <lineage>
        <taxon>Bacteria</taxon>
        <taxon>Pseudomonadati</taxon>
        <taxon>Pseudomonadota</taxon>
        <taxon>Alphaproteobacteria</taxon>
        <taxon>Rhodobacterales</taxon>
        <taxon>Roseobacteraceae</taxon>
        <taxon>Rubellimicrobium</taxon>
    </lineage>
</organism>
<feature type="domain" description="HTH crp-type" evidence="4">
    <location>
        <begin position="152"/>
        <end position="226"/>
    </location>
</feature>
<dbReference type="Pfam" id="PF00027">
    <property type="entry name" value="cNMP_binding"/>
    <property type="match status" value="1"/>
</dbReference>
<dbReference type="GO" id="GO:0006355">
    <property type="term" value="P:regulation of DNA-templated transcription"/>
    <property type="evidence" value="ECO:0007669"/>
    <property type="project" value="InterPro"/>
</dbReference>
<evidence type="ECO:0000313" key="6">
    <source>
        <dbReference type="Proteomes" id="UP000305709"/>
    </source>
</evidence>
<accession>A0A5C4N885</accession>
<dbReference type="InterPro" id="IPR036390">
    <property type="entry name" value="WH_DNA-bd_sf"/>
</dbReference>
<evidence type="ECO:0000256" key="3">
    <source>
        <dbReference type="ARBA" id="ARBA00023163"/>
    </source>
</evidence>
<keyword evidence="2" id="KW-0238">DNA-binding</keyword>
<dbReference type="EMBL" id="VDFV01000077">
    <property type="protein sequence ID" value="TNC60672.1"/>
    <property type="molecule type" value="Genomic_DNA"/>
</dbReference>
<dbReference type="OrthoDB" id="7584044at2"/>
<dbReference type="InterPro" id="IPR012318">
    <property type="entry name" value="HTH_CRP"/>
</dbReference>
<reference evidence="5 6" key="1">
    <citation type="submission" date="2019-06" db="EMBL/GenBank/DDBJ databases">
        <authorList>
            <person name="Jiang L."/>
        </authorList>
    </citation>
    <scope>NUCLEOTIDE SEQUENCE [LARGE SCALE GENOMIC DNA]</scope>
    <source>
        <strain evidence="5 6">YIM 48858</strain>
    </source>
</reference>
<evidence type="ECO:0000313" key="5">
    <source>
        <dbReference type="EMBL" id="TNC60672.1"/>
    </source>
</evidence>
<dbReference type="InterPro" id="IPR018490">
    <property type="entry name" value="cNMP-bd_dom_sf"/>
</dbReference>
<dbReference type="SUPFAM" id="SSF46785">
    <property type="entry name" value="Winged helix' DNA-binding domain"/>
    <property type="match status" value="1"/>
</dbReference>
<dbReference type="Gene3D" id="2.60.120.10">
    <property type="entry name" value="Jelly Rolls"/>
    <property type="match status" value="1"/>
</dbReference>
<evidence type="ECO:0000256" key="1">
    <source>
        <dbReference type="ARBA" id="ARBA00023015"/>
    </source>
</evidence>